<name>A0A1V9EMX6_9BACT</name>
<accession>A0A1V9EMX6</accession>
<dbReference type="Proteomes" id="UP000192610">
    <property type="component" value="Unassembled WGS sequence"/>
</dbReference>
<protein>
    <submittedName>
        <fullName evidence="1">Uncharacterized protein</fullName>
    </submittedName>
</protein>
<gene>
    <name evidence="1" type="ORF">A4H97_08475</name>
</gene>
<comment type="caution">
    <text evidence="1">The sequence shown here is derived from an EMBL/GenBank/DDBJ whole genome shotgun (WGS) entry which is preliminary data.</text>
</comment>
<keyword evidence="2" id="KW-1185">Reference proteome</keyword>
<proteinExistence type="predicted"/>
<dbReference type="RefSeq" id="WP_081201764.1">
    <property type="nucleotide sequence ID" value="NZ_FOCZ01000002.1"/>
</dbReference>
<sequence>MDKPSIIPFRINKPAAALNSLVNRDDFFVTESKEGYMCTVEYIALSYSISAADLTIAVYDFNADPKGQRVLVYEIPAESKGTYFYTKIRMAPGELLYVKARGATESVNVHVSGYYEVIPE</sequence>
<evidence type="ECO:0000313" key="1">
    <source>
        <dbReference type="EMBL" id="OQP47513.1"/>
    </source>
</evidence>
<dbReference type="EMBL" id="LVXG01000023">
    <property type="protein sequence ID" value="OQP47513.1"/>
    <property type="molecule type" value="Genomic_DNA"/>
</dbReference>
<reference evidence="2" key="1">
    <citation type="submission" date="2016-04" db="EMBL/GenBank/DDBJ databases">
        <authorList>
            <person name="Chen L."/>
            <person name="Zhuang W."/>
            <person name="Wang G."/>
        </authorList>
    </citation>
    <scope>NUCLEOTIDE SEQUENCE [LARGE SCALE GENOMIC DNA]</scope>
    <source>
        <strain evidence="2">17621</strain>
    </source>
</reference>
<organism evidence="1 2">
    <name type="scientific">Niastella yeongjuensis</name>
    <dbReference type="NCBI Taxonomy" id="354355"/>
    <lineage>
        <taxon>Bacteria</taxon>
        <taxon>Pseudomonadati</taxon>
        <taxon>Bacteroidota</taxon>
        <taxon>Chitinophagia</taxon>
        <taxon>Chitinophagales</taxon>
        <taxon>Chitinophagaceae</taxon>
        <taxon>Niastella</taxon>
    </lineage>
</organism>
<evidence type="ECO:0000313" key="2">
    <source>
        <dbReference type="Proteomes" id="UP000192610"/>
    </source>
</evidence>
<dbReference type="AlphaFoldDB" id="A0A1V9EMX6"/>